<dbReference type="Pfam" id="PF00646">
    <property type="entry name" value="F-box"/>
    <property type="match status" value="1"/>
</dbReference>
<dbReference type="EMBL" id="AMWN01000001">
    <property type="protein sequence ID" value="EXJ96345.1"/>
    <property type="molecule type" value="Genomic_DNA"/>
</dbReference>
<dbReference type="RefSeq" id="XP_007720574.1">
    <property type="nucleotide sequence ID" value="XM_007722384.1"/>
</dbReference>
<organism evidence="2 3">
    <name type="scientific">Capronia coronata CBS 617.96</name>
    <dbReference type="NCBI Taxonomy" id="1182541"/>
    <lineage>
        <taxon>Eukaryota</taxon>
        <taxon>Fungi</taxon>
        <taxon>Dikarya</taxon>
        <taxon>Ascomycota</taxon>
        <taxon>Pezizomycotina</taxon>
        <taxon>Eurotiomycetes</taxon>
        <taxon>Chaetothyriomycetidae</taxon>
        <taxon>Chaetothyriales</taxon>
        <taxon>Herpotrichiellaceae</taxon>
        <taxon>Capronia</taxon>
    </lineage>
</organism>
<name>W9Z331_9EURO</name>
<sequence>MAKPVRDVVLYNPNIPCLRPAPRDPKMSSTGLAPVFARKHQGFALPRSALPPAGRRGRKLQVRRSNAVVYNPTKPTLAGLPNEVLDMVFENLDVPSRISLGLVNKFFASMSQNVSTDLTDQPSVVRYHEHCQALPCLYTNHISDRRILLLQLKSWMPRGFRLCWVCLKYTRITRDNANTWTFTTRVRFDGFCRLNLLALIDLRDIHAHKSCCRGGIELASYANHTPGASGGFIRFGQIHAPPSGVHIYNAGF</sequence>
<proteinExistence type="predicted"/>
<protein>
    <recommendedName>
        <fullName evidence="1">F-box domain-containing protein</fullName>
    </recommendedName>
</protein>
<dbReference type="Proteomes" id="UP000019484">
    <property type="component" value="Unassembled WGS sequence"/>
</dbReference>
<accession>W9Z331</accession>
<dbReference type="SUPFAM" id="SSF81383">
    <property type="entry name" value="F-box domain"/>
    <property type="match status" value="1"/>
</dbReference>
<reference evidence="2 3" key="1">
    <citation type="submission" date="2013-03" db="EMBL/GenBank/DDBJ databases">
        <title>The Genome Sequence of Capronia coronata CBS 617.96.</title>
        <authorList>
            <consortium name="The Broad Institute Genomics Platform"/>
            <person name="Cuomo C."/>
            <person name="de Hoog S."/>
            <person name="Gorbushina A."/>
            <person name="Walker B."/>
            <person name="Young S.K."/>
            <person name="Zeng Q."/>
            <person name="Gargeya S."/>
            <person name="Fitzgerald M."/>
            <person name="Haas B."/>
            <person name="Abouelleil A."/>
            <person name="Allen A.W."/>
            <person name="Alvarado L."/>
            <person name="Arachchi H.M."/>
            <person name="Berlin A.M."/>
            <person name="Chapman S.B."/>
            <person name="Gainer-Dewar J."/>
            <person name="Goldberg J."/>
            <person name="Griggs A."/>
            <person name="Gujja S."/>
            <person name="Hansen M."/>
            <person name="Howarth C."/>
            <person name="Imamovic A."/>
            <person name="Ireland A."/>
            <person name="Larimer J."/>
            <person name="McCowan C."/>
            <person name="Murphy C."/>
            <person name="Pearson M."/>
            <person name="Poon T.W."/>
            <person name="Priest M."/>
            <person name="Roberts A."/>
            <person name="Saif S."/>
            <person name="Shea T."/>
            <person name="Sisk P."/>
            <person name="Sykes S."/>
            <person name="Wortman J."/>
            <person name="Nusbaum C."/>
            <person name="Birren B."/>
        </authorList>
    </citation>
    <scope>NUCLEOTIDE SEQUENCE [LARGE SCALE GENOMIC DNA]</scope>
    <source>
        <strain evidence="2 3">CBS 617.96</strain>
    </source>
</reference>
<dbReference type="OrthoDB" id="4150768at2759"/>
<dbReference type="HOGENOM" id="CLU_087645_0_0_1"/>
<gene>
    <name evidence="2" type="ORF">A1O1_01471</name>
</gene>
<dbReference type="CDD" id="cd09917">
    <property type="entry name" value="F-box_SF"/>
    <property type="match status" value="1"/>
</dbReference>
<evidence type="ECO:0000313" key="3">
    <source>
        <dbReference type="Proteomes" id="UP000019484"/>
    </source>
</evidence>
<dbReference type="PROSITE" id="PS50181">
    <property type="entry name" value="FBOX"/>
    <property type="match status" value="1"/>
</dbReference>
<feature type="domain" description="F-box" evidence="1">
    <location>
        <begin position="74"/>
        <end position="121"/>
    </location>
</feature>
<comment type="caution">
    <text evidence="2">The sequence shown here is derived from an EMBL/GenBank/DDBJ whole genome shotgun (WGS) entry which is preliminary data.</text>
</comment>
<keyword evidence="3" id="KW-1185">Reference proteome</keyword>
<dbReference type="InterPro" id="IPR036047">
    <property type="entry name" value="F-box-like_dom_sf"/>
</dbReference>
<evidence type="ECO:0000313" key="2">
    <source>
        <dbReference type="EMBL" id="EXJ96345.1"/>
    </source>
</evidence>
<evidence type="ECO:0000259" key="1">
    <source>
        <dbReference type="PROSITE" id="PS50181"/>
    </source>
</evidence>
<dbReference type="AlphaFoldDB" id="W9Z331"/>
<dbReference type="GeneID" id="19156373"/>
<dbReference type="InterPro" id="IPR001810">
    <property type="entry name" value="F-box_dom"/>
</dbReference>